<dbReference type="AlphaFoldDB" id="A0A7R8ZPF7"/>
<comment type="subcellular location">
    <subcellularLocation>
        <location evidence="1">Membrane</location>
        <topology evidence="1">Multi-pass membrane protein</topology>
    </subcellularLocation>
</comment>
<dbReference type="InterPro" id="IPR005821">
    <property type="entry name" value="Ion_trans_dom"/>
</dbReference>
<dbReference type="OrthoDB" id="301415at2759"/>
<name>A0A7R8ZPF7_9CRUS</name>
<feature type="domain" description="Ion transport" evidence="5">
    <location>
        <begin position="3"/>
        <end position="154"/>
    </location>
</feature>
<organism evidence="6">
    <name type="scientific">Cyprideis torosa</name>
    <dbReference type="NCBI Taxonomy" id="163714"/>
    <lineage>
        <taxon>Eukaryota</taxon>
        <taxon>Metazoa</taxon>
        <taxon>Ecdysozoa</taxon>
        <taxon>Arthropoda</taxon>
        <taxon>Crustacea</taxon>
        <taxon>Oligostraca</taxon>
        <taxon>Ostracoda</taxon>
        <taxon>Podocopa</taxon>
        <taxon>Podocopida</taxon>
        <taxon>Cytherocopina</taxon>
        <taxon>Cytheroidea</taxon>
        <taxon>Cytherideidae</taxon>
        <taxon>Cyprideis</taxon>
    </lineage>
</organism>
<dbReference type="GO" id="GO:0030001">
    <property type="term" value="P:metal ion transport"/>
    <property type="evidence" value="ECO:0007669"/>
    <property type="project" value="TreeGrafter"/>
</dbReference>
<dbReference type="EMBL" id="OB664384">
    <property type="protein sequence ID" value="CAD7232218.1"/>
    <property type="molecule type" value="Genomic_DNA"/>
</dbReference>
<keyword evidence="3" id="KW-1133">Transmembrane helix</keyword>
<evidence type="ECO:0000256" key="4">
    <source>
        <dbReference type="ARBA" id="ARBA00023136"/>
    </source>
</evidence>
<evidence type="ECO:0000256" key="2">
    <source>
        <dbReference type="ARBA" id="ARBA00022692"/>
    </source>
</evidence>
<accession>A0A7R8ZPF7</accession>
<evidence type="ECO:0000313" key="6">
    <source>
        <dbReference type="EMBL" id="CAD7232218.1"/>
    </source>
</evidence>
<feature type="non-terminal residue" evidence="6">
    <location>
        <position position="1"/>
    </location>
</feature>
<reference evidence="6" key="1">
    <citation type="submission" date="2020-11" db="EMBL/GenBank/DDBJ databases">
        <authorList>
            <person name="Tran Van P."/>
        </authorList>
    </citation>
    <scope>NUCLEOTIDE SEQUENCE</scope>
</reference>
<dbReference type="GO" id="GO:0005261">
    <property type="term" value="F:monoatomic cation channel activity"/>
    <property type="evidence" value="ECO:0007669"/>
    <property type="project" value="TreeGrafter"/>
</dbReference>
<dbReference type="PANTHER" id="PTHR13800:SF1">
    <property type="entry name" value="TRANSIENT RECEPTOR POTENTIAL CATION CHANNEL TRPM"/>
    <property type="match status" value="1"/>
</dbReference>
<evidence type="ECO:0000256" key="1">
    <source>
        <dbReference type="ARBA" id="ARBA00004141"/>
    </source>
</evidence>
<evidence type="ECO:0000256" key="3">
    <source>
        <dbReference type="ARBA" id="ARBA00022989"/>
    </source>
</evidence>
<dbReference type="GO" id="GO:0005886">
    <property type="term" value="C:plasma membrane"/>
    <property type="evidence" value="ECO:0007669"/>
    <property type="project" value="TreeGrafter"/>
</dbReference>
<keyword evidence="4" id="KW-0472">Membrane</keyword>
<evidence type="ECO:0000259" key="5">
    <source>
        <dbReference type="Pfam" id="PF00520"/>
    </source>
</evidence>
<keyword evidence="2" id="KW-0812">Transmembrane</keyword>
<proteinExistence type="predicted"/>
<sequence>IAYVVFLCFFTHLVLVKMDPLIPTWQEIYVTVFLFSFKCDKIRELLSSEPTKMSQKLAVWFENRWNICDFIGVSCFFLGTCFRFTPQYFRVGRVIYCVDIIYWYVRLLDILSVNKYLGPFVTMIGKMVVNMAYFVILLAVVLLSFGVARQSILNPDHEFEFSLVKAVLYQPYFMLYGEVSALKVRQLRGSNMNCVVAHANVQAFRRKLALSQRWIEVGNLANFPLLDTELQQKEGDLSQELRDQIKRHLHELTEAFKTYFGDPQHDWTVVDPFRVELDAVADDDEGKDELVDLQNNAEHEVIFREDAIRFWCSFRSEACRSSE</sequence>
<protein>
    <recommendedName>
        <fullName evidence="5">Ion transport domain-containing protein</fullName>
    </recommendedName>
</protein>
<dbReference type="PANTHER" id="PTHR13800">
    <property type="entry name" value="TRANSIENT RECEPTOR POTENTIAL CATION CHANNEL, SUBFAMILY M, MEMBER 6"/>
    <property type="match status" value="1"/>
</dbReference>
<gene>
    <name evidence="6" type="ORF">CTOB1V02_LOCUS10056</name>
</gene>
<dbReference type="InterPro" id="IPR050927">
    <property type="entry name" value="TRPM"/>
</dbReference>
<dbReference type="Pfam" id="PF00520">
    <property type="entry name" value="Ion_trans"/>
    <property type="match status" value="1"/>
</dbReference>